<evidence type="ECO:0000256" key="2">
    <source>
        <dbReference type="ARBA" id="ARBA00022801"/>
    </source>
</evidence>
<dbReference type="Proteomes" id="UP000215545">
    <property type="component" value="Unassembled WGS sequence"/>
</dbReference>
<dbReference type="InterPro" id="IPR050072">
    <property type="entry name" value="Peptidase_M20A"/>
</dbReference>
<dbReference type="SUPFAM" id="SSF53187">
    <property type="entry name" value="Zn-dependent exopeptidases"/>
    <property type="match status" value="1"/>
</dbReference>
<feature type="domain" description="Peptidase M20 dimerisation" evidence="3">
    <location>
        <begin position="181"/>
        <end position="280"/>
    </location>
</feature>
<dbReference type="Gene3D" id="3.30.70.360">
    <property type="match status" value="1"/>
</dbReference>
<sequence>MFNCVNKRKYYNIRKGVEVMKESIVSLTRKLIEFRTVEKDRINAAADYCAEWLAAHGVQTRVLDNEGLKSVVSIIGKKGPTVILNGHLDVVPAGPDQFIPYVAEGRLYGRGSFDMLGSVAVMMHVMAELVQEELPCRVMLALVPDEEKGGQKGTKYLVEHGLLGDVVICGETTNLDIAVQAKGVLQVEIEIEGVSAHGSRPWLGDNAILKAVETYKKIAELPVFSVSTPYFEHPSLNLARIQAGQAINQVPDRCIMDLDIRYLPGQDPSILLNEIKQVVNGSIRVLSEGEPVQTNPEHPLILRLQQAAEKVAGRSIELFGQHGAADTRFYAARGIPAVEFGPCGANHHGKNEYVETESLVAFKEILTEYIYMF</sequence>
<dbReference type="Pfam" id="PF07687">
    <property type="entry name" value="M20_dimer"/>
    <property type="match status" value="1"/>
</dbReference>
<proteinExistence type="predicted"/>
<organism evidence="4 5">
    <name type="scientific">Domibacillus enclensis</name>
    <dbReference type="NCBI Taxonomy" id="1017273"/>
    <lineage>
        <taxon>Bacteria</taxon>
        <taxon>Bacillati</taxon>
        <taxon>Bacillota</taxon>
        <taxon>Bacilli</taxon>
        <taxon>Bacillales</taxon>
        <taxon>Bacillaceae</taxon>
        <taxon>Domibacillus</taxon>
    </lineage>
</organism>
<dbReference type="EMBL" id="MWSK01000005">
    <property type="protein sequence ID" value="OXS77561.1"/>
    <property type="molecule type" value="Genomic_DNA"/>
</dbReference>
<evidence type="ECO:0000256" key="1">
    <source>
        <dbReference type="ARBA" id="ARBA00022723"/>
    </source>
</evidence>
<comment type="caution">
    <text evidence="4">The sequence shown here is derived from an EMBL/GenBank/DDBJ whole genome shotgun (WGS) entry which is preliminary data.</text>
</comment>
<keyword evidence="1" id="KW-0479">Metal-binding</keyword>
<dbReference type="Gene3D" id="3.40.630.10">
    <property type="entry name" value="Zn peptidases"/>
    <property type="match status" value="1"/>
</dbReference>
<dbReference type="InterPro" id="IPR002933">
    <property type="entry name" value="Peptidase_M20"/>
</dbReference>
<keyword evidence="2" id="KW-0378">Hydrolase</keyword>
<dbReference type="PANTHER" id="PTHR43808">
    <property type="entry name" value="ACETYLORNITHINE DEACETYLASE"/>
    <property type="match status" value="1"/>
</dbReference>
<reference evidence="5" key="1">
    <citation type="submission" date="2017-03" db="EMBL/GenBank/DDBJ databases">
        <title>Bacillus sp. V-88(T) DSM27956, whole genome shotgun sequencing project.</title>
        <authorList>
            <person name="Dastager S.G."/>
            <person name="Neurgaonkar P.S."/>
            <person name="Dharne M.S."/>
        </authorList>
    </citation>
    <scope>NUCLEOTIDE SEQUENCE [LARGE SCALE GENOMIC DNA]</scope>
    <source>
        <strain evidence="5">DSM 25145</strain>
    </source>
</reference>
<dbReference type="Pfam" id="PF01546">
    <property type="entry name" value="Peptidase_M20"/>
    <property type="match status" value="1"/>
</dbReference>
<dbReference type="InterPro" id="IPR036264">
    <property type="entry name" value="Bact_exopeptidase_dim_dom"/>
</dbReference>
<keyword evidence="5" id="KW-1185">Reference proteome</keyword>
<evidence type="ECO:0000313" key="4">
    <source>
        <dbReference type="EMBL" id="OXS77561.1"/>
    </source>
</evidence>
<name>A0ABX4E7J7_9BACI</name>
<evidence type="ECO:0000259" key="3">
    <source>
        <dbReference type="Pfam" id="PF07687"/>
    </source>
</evidence>
<evidence type="ECO:0000313" key="5">
    <source>
        <dbReference type="Proteomes" id="UP000215545"/>
    </source>
</evidence>
<gene>
    <name evidence="4" type="ORF">B1B05_12045</name>
</gene>
<protein>
    <recommendedName>
        <fullName evidence="3">Peptidase M20 dimerisation domain-containing protein</fullName>
    </recommendedName>
</protein>
<dbReference type="InterPro" id="IPR011650">
    <property type="entry name" value="Peptidase_M20_dimer"/>
</dbReference>
<accession>A0ABX4E7J7</accession>
<dbReference type="SUPFAM" id="SSF55031">
    <property type="entry name" value="Bacterial exopeptidase dimerisation domain"/>
    <property type="match status" value="1"/>
</dbReference>
<dbReference type="PANTHER" id="PTHR43808:SF31">
    <property type="entry name" value="N-ACETYL-L-CITRULLINE DEACETYLASE"/>
    <property type="match status" value="1"/>
</dbReference>